<evidence type="ECO:0000313" key="2">
    <source>
        <dbReference type="Proteomes" id="UP000318081"/>
    </source>
</evidence>
<evidence type="ECO:0000313" key="1">
    <source>
        <dbReference type="EMBL" id="QDV87256.1"/>
    </source>
</evidence>
<dbReference type="EMBL" id="CP036432">
    <property type="protein sequence ID" value="QDV87256.1"/>
    <property type="molecule type" value="Genomic_DNA"/>
</dbReference>
<gene>
    <name evidence="1" type="ORF">TBK1r_62850</name>
</gene>
<keyword evidence="2" id="KW-1185">Reference proteome</keyword>
<proteinExistence type="predicted"/>
<accession>A0ABX5Y2S7</accession>
<dbReference type="Proteomes" id="UP000318081">
    <property type="component" value="Chromosome"/>
</dbReference>
<name>A0ABX5Y2S7_9BACT</name>
<reference evidence="1 2" key="1">
    <citation type="submission" date="2019-02" db="EMBL/GenBank/DDBJ databases">
        <title>Deep-cultivation of Planctomycetes and their phenomic and genomic characterization uncovers novel biology.</title>
        <authorList>
            <person name="Wiegand S."/>
            <person name="Jogler M."/>
            <person name="Boedeker C."/>
            <person name="Pinto D."/>
            <person name="Vollmers J."/>
            <person name="Rivas-Marin E."/>
            <person name="Kohn T."/>
            <person name="Peeters S.H."/>
            <person name="Heuer A."/>
            <person name="Rast P."/>
            <person name="Oberbeckmann S."/>
            <person name="Bunk B."/>
            <person name="Jeske O."/>
            <person name="Meyerdierks A."/>
            <person name="Storesund J.E."/>
            <person name="Kallscheuer N."/>
            <person name="Luecker S."/>
            <person name="Lage O.M."/>
            <person name="Pohl T."/>
            <person name="Merkel B.J."/>
            <person name="Hornburger P."/>
            <person name="Mueller R.-W."/>
            <person name="Bruemmer F."/>
            <person name="Labrenz M."/>
            <person name="Spormann A.M."/>
            <person name="Op den Camp H."/>
            <person name="Overmann J."/>
            <person name="Amann R."/>
            <person name="Jetten M.S.M."/>
            <person name="Mascher T."/>
            <person name="Medema M.H."/>
            <person name="Devos D.P."/>
            <person name="Kaster A.-K."/>
            <person name="Ovreas L."/>
            <person name="Rohde M."/>
            <person name="Galperin M.Y."/>
            <person name="Jogler C."/>
        </authorList>
    </citation>
    <scope>NUCLEOTIDE SEQUENCE [LARGE SCALE GENOMIC DNA]</scope>
    <source>
        <strain evidence="1 2">TBK1r</strain>
    </source>
</reference>
<protein>
    <submittedName>
        <fullName evidence="1">Uncharacterized protein</fullName>
    </submittedName>
</protein>
<organism evidence="1 2">
    <name type="scientific">Stieleria magnilauensis</name>
    <dbReference type="NCBI Taxonomy" id="2527963"/>
    <lineage>
        <taxon>Bacteria</taxon>
        <taxon>Pseudomonadati</taxon>
        <taxon>Planctomycetota</taxon>
        <taxon>Planctomycetia</taxon>
        <taxon>Pirellulales</taxon>
        <taxon>Pirellulaceae</taxon>
        <taxon>Stieleria</taxon>
    </lineage>
</organism>
<sequence length="55" mass="6050">MRTVNSNQTLVSMSKFLSISSQALIRDERTIAANKHGMPLTLDLLHEAIAAIDII</sequence>